<dbReference type="InterPro" id="IPR011990">
    <property type="entry name" value="TPR-like_helical_dom_sf"/>
</dbReference>
<sequence length="419" mass="45145">MRTSAAVLLVALLSATLGGSPAGDGVGVACVAEAAPVAPRAGWHHRHRHHPAGIANRAGYVATRSLAAWALWPSRVAHAASCLRFDPETGSINGLAEEEIEKGAVPKVIAPVKHPGRPLPVPKDKVLLPGQWHSWTAIGPILDDEYRAARPNVTETARQTRGPGGEDAGDANSLAPASSAPGAEEGPARREPDRPGWRDGRRYNPEPALAVLFERYGGVDNALHVLAKATAEDGKDPVMWSDLGNAYRVKGETDLAIASFETALRLRPHPDFYLNLGGVRFVLGETEEAVRLFTMGLSLNPRHVLLQYSLGNALQSMGRKEDAARAFESTLRIQPDFAAADQLLKKVKRQIRKDKSRPWPYIIATGFMLVAIVNAAQTVVGRAVMRERLAAQGNGHANGVGHENGRANGFPKHRGKRRH</sequence>
<keyword evidence="6" id="KW-0732">Signal</keyword>
<dbReference type="InterPro" id="IPR019734">
    <property type="entry name" value="TPR_rpt"/>
</dbReference>
<dbReference type="RefSeq" id="XP_002501455.1">
    <property type="nucleotide sequence ID" value="XM_002501409.1"/>
</dbReference>
<feature type="transmembrane region" description="Helical" evidence="5">
    <location>
        <begin position="359"/>
        <end position="380"/>
    </location>
</feature>
<dbReference type="KEGG" id="mis:MICPUN_58018"/>
<evidence type="ECO:0000256" key="3">
    <source>
        <dbReference type="PROSITE-ProRule" id="PRU00339"/>
    </source>
</evidence>
<evidence type="ECO:0000313" key="8">
    <source>
        <dbReference type="Proteomes" id="UP000002009"/>
    </source>
</evidence>
<dbReference type="EMBL" id="CP001325">
    <property type="protein sequence ID" value="ACO62713.1"/>
    <property type="molecule type" value="Genomic_DNA"/>
</dbReference>
<evidence type="ECO:0000256" key="2">
    <source>
        <dbReference type="ARBA" id="ARBA00022803"/>
    </source>
</evidence>
<feature type="region of interest" description="Disordered" evidence="4">
    <location>
        <begin position="154"/>
        <end position="202"/>
    </location>
</feature>
<dbReference type="OrthoDB" id="3647at2759"/>
<feature type="signal peptide" evidence="6">
    <location>
        <begin position="1"/>
        <end position="18"/>
    </location>
</feature>
<evidence type="ECO:0000256" key="1">
    <source>
        <dbReference type="ARBA" id="ARBA00022737"/>
    </source>
</evidence>
<evidence type="ECO:0000256" key="5">
    <source>
        <dbReference type="SAM" id="Phobius"/>
    </source>
</evidence>
<feature type="compositionally biased region" description="Basic and acidic residues" evidence="4">
    <location>
        <begin position="186"/>
        <end position="202"/>
    </location>
</feature>
<evidence type="ECO:0000313" key="7">
    <source>
        <dbReference type="EMBL" id="ACO62713.1"/>
    </source>
</evidence>
<dbReference type="InterPro" id="IPR050498">
    <property type="entry name" value="Ycf3"/>
</dbReference>
<keyword evidence="5" id="KW-0812">Transmembrane</keyword>
<keyword evidence="5" id="KW-1133">Transmembrane helix</keyword>
<organism evidence="7 8">
    <name type="scientific">Micromonas commoda (strain RCC299 / NOUM17 / CCMP2709)</name>
    <name type="common">Picoplanktonic green alga</name>
    <dbReference type="NCBI Taxonomy" id="296587"/>
    <lineage>
        <taxon>Eukaryota</taxon>
        <taxon>Viridiplantae</taxon>
        <taxon>Chlorophyta</taxon>
        <taxon>Mamiellophyceae</taxon>
        <taxon>Mamiellales</taxon>
        <taxon>Mamiellaceae</taxon>
        <taxon>Micromonas</taxon>
    </lineage>
</organism>
<evidence type="ECO:0000256" key="6">
    <source>
        <dbReference type="SAM" id="SignalP"/>
    </source>
</evidence>
<keyword evidence="8" id="KW-1185">Reference proteome</keyword>
<dbReference type="STRING" id="296587.C1E4F5"/>
<proteinExistence type="predicted"/>
<accession>C1E4F5</accession>
<feature type="region of interest" description="Disordered" evidence="4">
    <location>
        <begin position="394"/>
        <end position="419"/>
    </location>
</feature>
<keyword evidence="5" id="KW-0472">Membrane</keyword>
<feature type="chain" id="PRO_5002906823" evidence="6">
    <location>
        <begin position="19"/>
        <end position="419"/>
    </location>
</feature>
<dbReference type="SMART" id="SM00028">
    <property type="entry name" value="TPR"/>
    <property type="match status" value="3"/>
</dbReference>
<dbReference type="InParanoid" id="C1E4F5"/>
<dbReference type="Proteomes" id="UP000002009">
    <property type="component" value="Chromosome 4"/>
</dbReference>
<gene>
    <name evidence="7" type="ORF">MICPUN_58018</name>
</gene>
<dbReference type="Gene3D" id="1.25.40.10">
    <property type="entry name" value="Tetratricopeptide repeat domain"/>
    <property type="match status" value="2"/>
</dbReference>
<dbReference type="PANTHER" id="PTHR44858:SF1">
    <property type="entry name" value="UDP-N-ACETYLGLUCOSAMINE--PEPTIDE N-ACETYLGLUCOSAMINYLTRANSFERASE SPINDLY-RELATED"/>
    <property type="match status" value="1"/>
</dbReference>
<reference evidence="7 8" key="1">
    <citation type="journal article" date="2009" name="Science">
        <title>Green evolution and dynamic adaptations revealed by genomes of the marine picoeukaryotes Micromonas.</title>
        <authorList>
            <person name="Worden A.Z."/>
            <person name="Lee J.H."/>
            <person name="Mock T."/>
            <person name="Rouze P."/>
            <person name="Simmons M.P."/>
            <person name="Aerts A.L."/>
            <person name="Allen A.E."/>
            <person name="Cuvelier M.L."/>
            <person name="Derelle E."/>
            <person name="Everett M.V."/>
            <person name="Foulon E."/>
            <person name="Grimwood J."/>
            <person name="Gundlach H."/>
            <person name="Henrissat B."/>
            <person name="Napoli C."/>
            <person name="McDonald S.M."/>
            <person name="Parker M.S."/>
            <person name="Rombauts S."/>
            <person name="Salamov A."/>
            <person name="Von Dassow P."/>
            <person name="Badger J.H."/>
            <person name="Coutinho P.M."/>
            <person name="Demir E."/>
            <person name="Dubchak I."/>
            <person name="Gentemann C."/>
            <person name="Eikrem W."/>
            <person name="Gready J.E."/>
            <person name="John U."/>
            <person name="Lanier W."/>
            <person name="Lindquist E.A."/>
            <person name="Lucas S."/>
            <person name="Mayer K.F."/>
            <person name="Moreau H."/>
            <person name="Not F."/>
            <person name="Otillar R."/>
            <person name="Panaud O."/>
            <person name="Pangilinan J."/>
            <person name="Paulsen I."/>
            <person name="Piegu B."/>
            <person name="Poliakov A."/>
            <person name="Robbens S."/>
            <person name="Schmutz J."/>
            <person name="Toulza E."/>
            <person name="Wyss T."/>
            <person name="Zelensky A."/>
            <person name="Zhou K."/>
            <person name="Armbrust E.V."/>
            <person name="Bhattacharya D."/>
            <person name="Goodenough U.W."/>
            <person name="Van de Peer Y."/>
            <person name="Grigoriev I.V."/>
        </authorList>
    </citation>
    <scope>NUCLEOTIDE SEQUENCE [LARGE SCALE GENOMIC DNA]</scope>
    <source>
        <strain evidence="8">RCC299 / NOUM17</strain>
    </source>
</reference>
<name>C1E4F5_MICCC</name>
<feature type="repeat" description="TPR" evidence="3">
    <location>
        <begin position="304"/>
        <end position="337"/>
    </location>
</feature>
<dbReference type="GeneID" id="8243135"/>
<dbReference type="Pfam" id="PF13432">
    <property type="entry name" value="TPR_16"/>
    <property type="match status" value="1"/>
</dbReference>
<keyword evidence="2 3" id="KW-0802">TPR repeat</keyword>
<dbReference type="PANTHER" id="PTHR44858">
    <property type="entry name" value="TETRATRICOPEPTIDE REPEAT PROTEIN 6"/>
    <property type="match status" value="1"/>
</dbReference>
<dbReference type="SUPFAM" id="SSF48452">
    <property type="entry name" value="TPR-like"/>
    <property type="match status" value="1"/>
</dbReference>
<feature type="repeat" description="TPR" evidence="3">
    <location>
        <begin position="237"/>
        <end position="270"/>
    </location>
</feature>
<protein>
    <submittedName>
        <fullName evidence="7">Uncharacterized protein</fullName>
    </submittedName>
</protein>
<dbReference type="AlphaFoldDB" id="C1E4F5"/>
<dbReference type="eggNOG" id="KOG4626">
    <property type="taxonomic scope" value="Eukaryota"/>
</dbReference>
<keyword evidence="1" id="KW-0677">Repeat</keyword>
<evidence type="ECO:0000256" key="4">
    <source>
        <dbReference type="SAM" id="MobiDB-lite"/>
    </source>
</evidence>
<dbReference type="PROSITE" id="PS50005">
    <property type="entry name" value="TPR"/>
    <property type="match status" value="2"/>
</dbReference>
<dbReference type="Pfam" id="PF13181">
    <property type="entry name" value="TPR_8"/>
    <property type="match status" value="1"/>
</dbReference>